<reference evidence="2" key="1">
    <citation type="journal article" date="2023" name="Front. Plant Sci.">
        <title>Chromosomal-level genome assembly of Melastoma candidum provides insights into trichome evolution.</title>
        <authorList>
            <person name="Zhong Y."/>
            <person name="Wu W."/>
            <person name="Sun C."/>
            <person name="Zou P."/>
            <person name="Liu Y."/>
            <person name="Dai S."/>
            <person name="Zhou R."/>
        </authorList>
    </citation>
    <scope>NUCLEOTIDE SEQUENCE [LARGE SCALE GENOMIC DNA]</scope>
</reference>
<dbReference type="EMBL" id="CM042886">
    <property type="protein sequence ID" value="KAI4342839.1"/>
    <property type="molecule type" value="Genomic_DNA"/>
</dbReference>
<accession>A0ACB9P1H8</accession>
<keyword evidence="2" id="KW-1185">Reference proteome</keyword>
<evidence type="ECO:0000313" key="1">
    <source>
        <dbReference type="EMBL" id="KAI4342839.1"/>
    </source>
</evidence>
<dbReference type="Proteomes" id="UP001057402">
    <property type="component" value="Chromosome 7"/>
</dbReference>
<organism evidence="1 2">
    <name type="scientific">Melastoma candidum</name>
    <dbReference type="NCBI Taxonomy" id="119954"/>
    <lineage>
        <taxon>Eukaryota</taxon>
        <taxon>Viridiplantae</taxon>
        <taxon>Streptophyta</taxon>
        <taxon>Embryophyta</taxon>
        <taxon>Tracheophyta</taxon>
        <taxon>Spermatophyta</taxon>
        <taxon>Magnoliopsida</taxon>
        <taxon>eudicotyledons</taxon>
        <taxon>Gunneridae</taxon>
        <taxon>Pentapetalae</taxon>
        <taxon>rosids</taxon>
        <taxon>malvids</taxon>
        <taxon>Myrtales</taxon>
        <taxon>Melastomataceae</taxon>
        <taxon>Melastomatoideae</taxon>
        <taxon>Melastomateae</taxon>
        <taxon>Melastoma</taxon>
    </lineage>
</organism>
<evidence type="ECO:0000313" key="2">
    <source>
        <dbReference type="Proteomes" id="UP001057402"/>
    </source>
</evidence>
<proteinExistence type="predicted"/>
<gene>
    <name evidence="1" type="ORF">MLD38_027408</name>
</gene>
<sequence>MEEEKDDPLASLPSVPPPPRKTLSYSQQLLPPVPSSTTTKRNQVRIHSLDENEFLHHKNPQYHQSLPAPSENDEDYDEGFCPRSTGSTAVPTAPSSSLDHDTLPVFVAAGGNTGVFKLPVRSSVHSSRPLCVELRPHPLKETQVGKFLRNLAYAKGQLWAGQENGVRYWNVEREYEPGGGLGGRIRRGDEDAAPFHESATTSPTMCLLVDCGSRIVWTGHKDGKVRSWKMDQGSEDTPFKEGLSWQAQRGPVLSIVMTSFGDIWTGSEGGLIKAWPWEAIEKSLSLSSGEKHMAALLVERSAVDLKSQVTINGVCSISSSDVKCLLSDNVRGKVWAATPLSFSLWNARTKELLKVFNIEGQVENRVEMPGNSEQAVEDEMKVKFVSNSKKEKSQGSFLQRSRNAIMGAADAVRRVATRGTGAFVEETKKTEALLLTADGMIWTGCSNGLLVQWDENGNRLKDFNHHACAVLCFCTFGTRIYVGYISGLVQILDLEGNVIAGWIAHTGPVINLAVGDGQIYSLATHGGIRGWNITSPGPIDNIMRTELAKQEATFTRQSHMKVLVGTWNVGQGKPIQEALSSWLGSVASDVGIVVVGCQEVDMGAGFLAMSAAKETVGLEGSAVGNLWLDAIGKSLDEGNAFERMGSRQLAGLLIGLWVRKGLRTHVGDVDIAAVACGFGRAIGNKGGVGVRIRVCDRIMCFVNCHLAAHLEAVNRRNADFDHIYRTMAFSKSYNVLNATAAGVSSSAQMSRGATNPANNSDEGRPDLAEADMVVFLGDFNYRLFGISYDEARDFVSQRCFDWLREKDQLRAEMEEGRVFQGMREAVIKFPPTYKFERHQPGLGGYDSGEKKRIPAWCDRVIFRDTQASIPTECGLDCPMVSSVMMYEACMDVTESDHKPVRCKFSVQIAHTDRSVRREELGKIVKSNETINSLMAELRQVPDIGLSTDNLVLKNQETSVLKITNKCADNTAVFKFICLGRTATKDNDPGPDHRPRGSFGFPRWLEVTPAAGVINPGQTVEVSMLNEEQRALEEHGDGVPQSWWNEDTRDKEVVLGLIVQGSSSTETKTNQVHVSHRFSTKASSATSKAKKPQLSTVPLSEPPRQFAPANNNNGGQNRHHL</sequence>
<comment type="caution">
    <text evidence="1">The sequence shown here is derived from an EMBL/GenBank/DDBJ whole genome shotgun (WGS) entry which is preliminary data.</text>
</comment>
<name>A0ACB9P1H8_9MYRT</name>
<protein>
    <submittedName>
        <fullName evidence="1">Uncharacterized protein</fullName>
    </submittedName>
</protein>